<dbReference type="InterPro" id="IPR036890">
    <property type="entry name" value="HATPase_C_sf"/>
</dbReference>
<sequence length="498" mass="53307">MPADTSTAQSGRDMTCSNRRNGCCRRPCRRADRSDMRLSRRSGGVNPTDRGGLPGWADGPHPGMLSRNTRCRGIVRDGVVRHGREDQVTSLRQLRNQVGYVLASLPLAVVGFAYALLTVVVGGTLALTLFGLPLLSSGVLGARGWGWLHRALARATLGLRVAGPRRVRRRPGPVGYVRSGLGDATGWRALAYLIVKLPVTLVATAVIAAFLCYPVFLLSHPLWWSHRVALQLGDFSFDTWPKSLLLAGIGVGMLLVGRGLLRLILLLDGLLIRGLLGPTSLDERVDDLEEARALAVDDAAALLRRIERDLHDGTQAQLVALAMKLGLAKEKLSVDAGPEARALVETAHRDAKIAITDLRDLTRGIHPPMLDNGLEAALGTLVARSAVPVQLRVEVRDRPSPAVETIVYYCVAELLTNVAKHATARRATVEVRQHDGLLRVQVGDDGGGGATLGSTARALPGGGLAGLRDRARTVDGTMRIDSPPGGPTLVTLELPVRI</sequence>
<dbReference type="CDD" id="cd16917">
    <property type="entry name" value="HATPase_UhpB-NarQ-NarX-like"/>
    <property type="match status" value="1"/>
</dbReference>
<keyword evidence="10" id="KW-0472">Membrane</keyword>
<keyword evidence="8" id="KW-0902">Two-component regulatory system</keyword>
<evidence type="ECO:0000256" key="9">
    <source>
        <dbReference type="SAM" id="MobiDB-lite"/>
    </source>
</evidence>
<dbReference type="Pfam" id="PF02518">
    <property type="entry name" value="HATPase_c"/>
    <property type="match status" value="1"/>
</dbReference>
<keyword evidence="4" id="KW-0808">Transferase</keyword>
<dbReference type="InterPro" id="IPR050482">
    <property type="entry name" value="Sensor_HK_TwoCompSys"/>
</dbReference>
<dbReference type="InterPro" id="IPR011712">
    <property type="entry name" value="Sig_transdc_His_kin_sub3_dim/P"/>
</dbReference>
<evidence type="ECO:0000256" key="5">
    <source>
        <dbReference type="ARBA" id="ARBA00022741"/>
    </source>
</evidence>
<evidence type="ECO:0000259" key="13">
    <source>
        <dbReference type="Pfam" id="PF13796"/>
    </source>
</evidence>
<dbReference type="Pfam" id="PF13796">
    <property type="entry name" value="Sensor"/>
    <property type="match status" value="1"/>
</dbReference>
<protein>
    <recommendedName>
        <fullName evidence="2">histidine kinase</fullName>
        <ecNumber evidence="2">2.7.13.3</ecNumber>
    </recommendedName>
</protein>
<dbReference type="GO" id="GO:0016020">
    <property type="term" value="C:membrane"/>
    <property type="evidence" value="ECO:0007669"/>
    <property type="project" value="InterPro"/>
</dbReference>
<comment type="caution">
    <text evidence="14">The sequence shown here is derived from an EMBL/GenBank/DDBJ whole genome shotgun (WGS) entry which is preliminary data.</text>
</comment>
<evidence type="ECO:0000256" key="3">
    <source>
        <dbReference type="ARBA" id="ARBA00022553"/>
    </source>
</evidence>
<dbReference type="GO" id="GO:0005524">
    <property type="term" value="F:ATP binding"/>
    <property type="evidence" value="ECO:0007669"/>
    <property type="project" value="UniProtKB-KW"/>
</dbReference>
<feature type="domain" description="Signal transduction histidine kinase subgroup 3 dimerisation and phosphoacceptor" evidence="12">
    <location>
        <begin position="304"/>
        <end position="368"/>
    </location>
</feature>
<dbReference type="AlphaFoldDB" id="A0A3N9XY90"/>
<dbReference type="EC" id="2.7.13.3" evidence="2"/>
<dbReference type="EMBL" id="QDGB01000205">
    <property type="protein sequence ID" value="RQX18078.1"/>
    <property type="molecule type" value="Genomic_DNA"/>
</dbReference>
<dbReference type="PANTHER" id="PTHR24421:SF10">
    <property type="entry name" value="NITRATE_NITRITE SENSOR PROTEIN NARQ"/>
    <property type="match status" value="1"/>
</dbReference>
<feature type="transmembrane region" description="Helical" evidence="10">
    <location>
        <begin position="123"/>
        <end position="142"/>
    </location>
</feature>
<evidence type="ECO:0000256" key="10">
    <source>
        <dbReference type="SAM" id="Phobius"/>
    </source>
</evidence>
<comment type="catalytic activity">
    <reaction evidence="1">
        <text>ATP + protein L-histidine = ADP + protein N-phospho-L-histidine.</text>
        <dbReference type="EC" id="2.7.13.3"/>
    </reaction>
</comment>
<proteinExistence type="predicted"/>
<evidence type="ECO:0000259" key="11">
    <source>
        <dbReference type="Pfam" id="PF02518"/>
    </source>
</evidence>
<evidence type="ECO:0000256" key="8">
    <source>
        <dbReference type="ARBA" id="ARBA00023012"/>
    </source>
</evidence>
<evidence type="ECO:0000313" key="14">
    <source>
        <dbReference type="EMBL" id="RQX18078.1"/>
    </source>
</evidence>
<dbReference type="Pfam" id="PF07730">
    <property type="entry name" value="HisKA_3"/>
    <property type="match status" value="1"/>
</dbReference>
<dbReference type="Gene3D" id="3.30.565.10">
    <property type="entry name" value="Histidine kinase-like ATPase, C-terminal domain"/>
    <property type="match status" value="1"/>
</dbReference>
<keyword evidence="3" id="KW-0597">Phosphoprotein</keyword>
<feature type="transmembrane region" description="Helical" evidence="10">
    <location>
        <begin position="197"/>
        <end position="224"/>
    </location>
</feature>
<accession>A0A3N9XY90</accession>
<evidence type="ECO:0000313" key="15">
    <source>
        <dbReference type="Proteomes" id="UP000278981"/>
    </source>
</evidence>
<evidence type="ECO:0000256" key="6">
    <source>
        <dbReference type="ARBA" id="ARBA00022777"/>
    </source>
</evidence>
<dbReference type="GO" id="GO:0046983">
    <property type="term" value="F:protein dimerization activity"/>
    <property type="evidence" value="ECO:0007669"/>
    <property type="project" value="InterPro"/>
</dbReference>
<feature type="transmembrane region" description="Helical" evidence="10">
    <location>
        <begin position="244"/>
        <end position="265"/>
    </location>
</feature>
<feature type="domain" description="Histidine kinase/HSP90-like ATPase" evidence="11">
    <location>
        <begin position="404"/>
        <end position="497"/>
    </location>
</feature>
<evidence type="ECO:0000256" key="2">
    <source>
        <dbReference type="ARBA" id="ARBA00012438"/>
    </source>
</evidence>
<keyword evidence="5" id="KW-0547">Nucleotide-binding</keyword>
<dbReference type="InterPro" id="IPR025828">
    <property type="entry name" value="Put_sensor_dom"/>
</dbReference>
<feature type="transmembrane region" description="Helical" evidence="10">
    <location>
        <begin position="98"/>
        <end position="117"/>
    </location>
</feature>
<keyword evidence="7" id="KW-0067">ATP-binding</keyword>
<gene>
    <name evidence="14" type="ORF">DDE19_09245</name>
</gene>
<dbReference type="SUPFAM" id="SSF55874">
    <property type="entry name" value="ATPase domain of HSP90 chaperone/DNA topoisomerase II/histidine kinase"/>
    <property type="match status" value="1"/>
</dbReference>
<evidence type="ECO:0000259" key="12">
    <source>
        <dbReference type="Pfam" id="PF07730"/>
    </source>
</evidence>
<evidence type="ECO:0000256" key="7">
    <source>
        <dbReference type="ARBA" id="ARBA00022840"/>
    </source>
</evidence>
<keyword evidence="6 14" id="KW-0418">Kinase</keyword>
<keyword evidence="10" id="KW-1133">Transmembrane helix</keyword>
<dbReference type="Gene3D" id="1.20.5.1930">
    <property type="match status" value="1"/>
</dbReference>
<feature type="region of interest" description="Disordered" evidence="9">
    <location>
        <begin position="35"/>
        <end position="62"/>
    </location>
</feature>
<dbReference type="InterPro" id="IPR003594">
    <property type="entry name" value="HATPase_dom"/>
</dbReference>
<name>A0A3N9XY90_9ACTN</name>
<dbReference type="PANTHER" id="PTHR24421">
    <property type="entry name" value="NITRATE/NITRITE SENSOR PROTEIN NARX-RELATED"/>
    <property type="match status" value="1"/>
</dbReference>
<dbReference type="GO" id="GO:0000155">
    <property type="term" value="F:phosphorelay sensor kinase activity"/>
    <property type="evidence" value="ECO:0007669"/>
    <property type="project" value="InterPro"/>
</dbReference>
<reference evidence="14 15" key="1">
    <citation type="submission" date="2018-04" db="EMBL/GenBank/DDBJ databases">
        <title>Micromonosporas from Atacama Desert.</title>
        <authorList>
            <person name="Carro L."/>
            <person name="Klenk H.-P."/>
            <person name="Goodfellow M."/>
        </authorList>
    </citation>
    <scope>NUCLEOTIDE SEQUENCE [LARGE SCALE GENOMIC DNA]</scope>
    <source>
        <strain evidence="14 15">LB19</strain>
    </source>
</reference>
<evidence type="ECO:0000256" key="1">
    <source>
        <dbReference type="ARBA" id="ARBA00000085"/>
    </source>
</evidence>
<feature type="domain" description="Putative sensor" evidence="13">
    <location>
        <begin position="100"/>
        <end position="276"/>
    </location>
</feature>
<keyword evidence="10" id="KW-0812">Transmembrane</keyword>
<organism evidence="14 15">
    <name type="scientific">Micromonospora ureilytica</name>
    <dbReference type="NCBI Taxonomy" id="709868"/>
    <lineage>
        <taxon>Bacteria</taxon>
        <taxon>Bacillati</taxon>
        <taxon>Actinomycetota</taxon>
        <taxon>Actinomycetes</taxon>
        <taxon>Micromonosporales</taxon>
        <taxon>Micromonosporaceae</taxon>
        <taxon>Micromonospora</taxon>
    </lineage>
</organism>
<dbReference type="Proteomes" id="UP000278981">
    <property type="component" value="Unassembled WGS sequence"/>
</dbReference>
<evidence type="ECO:0000256" key="4">
    <source>
        <dbReference type="ARBA" id="ARBA00022679"/>
    </source>
</evidence>